<gene>
    <name evidence="1" type="ORF">ASU31_00360</name>
</gene>
<sequence>MSNPILNKIHLRYVYQPFSIVNIYTGDKLEQIPSYVKNNQLKFPVFFGARILSSEFKTVGIPNFYLIDFDGKVAAIVNRFYGNIEKDLVKK</sequence>
<dbReference type="SUPFAM" id="SSF52833">
    <property type="entry name" value="Thioredoxin-like"/>
    <property type="match status" value="1"/>
</dbReference>
<accession>A0A0T5VV94</accession>
<evidence type="ECO:0008006" key="3">
    <source>
        <dbReference type="Google" id="ProtNLM"/>
    </source>
</evidence>
<evidence type="ECO:0000313" key="1">
    <source>
        <dbReference type="EMBL" id="KRT17786.1"/>
    </source>
</evidence>
<comment type="caution">
    <text evidence="1">The sequence shown here is derived from an EMBL/GenBank/DDBJ whole genome shotgun (WGS) entry which is preliminary data.</text>
</comment>
<organism evidence="1 2">
    <name type="scientific">Pedobacter ginsenosidimutans</name>
    <dbReference type="NCBI Taxonomy" id="687842"/>
    <lineage>
        <taxon>Bacteria</taxon>
        <taxon>Pseudomonadati</taxon>
        <taxon>Bacteroidota</taxon>
        <taxon>Sphingobacteriia</taxon>
        <taxon>Sphingobacteriales</taxon>
        <taxon>Sphingobacteriaceae</taxon>
        <taxon>Pedobacter</taxon>
    </lineage>
</organism>
<dbReference type="Proteomes" id="UP000051950">
    <property type="component" value="Unassembled WGS sequence"/>
</dbReference>
<reference evidence="1 2" key="1">
    <citation type="submission" date="2015-11" db="EMBL/GenBank/DDBJ databases">
        <title>Sequence of Pedobacter ginsenosidimutans.</title>
        <authorList>
            <person name="Carson E."/>
            <person name="Keyser V."/>
            <person name="Newman J."/>
            <person name="Miller J."/>
        </authorList>
    </citation>
    <scope>NUCLEOTIDE SEQUENCE [LARGE SCALE GENOMIC DNA]</scope>
    <source>
        <strain evidence="1 2">KACC 14530</strain>
    </source>
</reference>
<dbReference type="Gene3D" id="3.40.30.10">
    <property type="entry name" value="Glutaredoxin"/>
    <property type="match status" value="1"/>
</dbReference>
<dbReference type="InterPro" id="IPR036249">
    <property type="entry name" value="Thioredoxin-like_sf"/>
</dbReference>
<name>A0A0T5VV94_9SPHI</name>
<evidence type="ECO:0000313" key="2">
    <source>
        <dbReference type="Proteomes" id="UP000051950"/>
    </source>
</evidence>
<proteinExistence type="predicted"/>
<keyword evidence="2" id="KW-1185">Reference proteome</keyword>
<dbReference type="AlphaFoldDB" id="A0A0T5VV94"/>
<protein>
    <recommendedName>
        <fullName evidence="3">Alkyl hydroperoxide reductase subunit C/ Thiol specific antioxidant domain-containing protein</fullName>
    </recommendedName>
</protein>
<dbReference type="EMBL" id="LMZQ01000001">
    <property type="protein sequence ID" value="KRT17786.1"/>
    <property type="molecule type" value="Genomic_DNA"/>
</dbReference>